<protein>
    <submittedName>
        <fullName evidence="1">Osmotically inducible protein OsmC</fullName>
    </submittedName>
</protein>
<organism evidence="1 2">
    <name type="scientific">Sulfurovum riftiae</name>
    <dbReference type="NCBI Taxonomy" id="1630136"/>
    <lineage>
        <taxon>Bacteria</taxon>
        <taxon>Pseudomonadati</taxon>
        <taxon>Campylobacterota</taxon>
        <taxon>Epsilonproteobacteria</taxon>
        <taxon>Campylobacterales</taxon>
        <taxon>Sulfurovaceae</taxon>
        <taxon>Sulfurovum</taxon>
    </lineage>
</organism>
<evidence type="ECO:0000313" key="2">
    <source>
        <dbReference type="Proteomes" id="UP000075359"/>
    </source>
</evidence>
<dbReference type="SUPFAM" id="SSF82784">
    <property type="entry name" value="OsmC-like"/>
    <property type="match status" value="1"/>
</dbReference>
<sequence length="155" mass="17068">MNVSIEYIGDKKFKANTTKSSYILDCKEITPVEYFATGIIGCTGIDLVVMAENDGYAVNNYSVKAEIERQMEVPMKFASMHIIYQFDGSFDAVKGKRYILASLESYCTTINSIRDSVKITYTIIYNGEKIADKEHIASGAGSIEMDDGFGGACCS</sequence>
<dbReference type="InterPro" id="IPR036102">
    <property type="entry name" value="OsmC/Ohrsf"/>
</dbReference>
<gene>
    <name evidence="1" type="ORF">AS592_06400</name>
</gene>
<accession>A0A151CGM7</accession>
<dbReference type="PANTHER" id="PTHR34352:SF1">
    <property type="entry name" value="PROTEIN YHFA"/>
    <property type="match status" value="1"/>
</dbReference>
<dbReference type="OrthoDB" id="5333991at2"/>
<dbReference type="InterPro" id="IPR015946">
    <property type="entry name" value="KH_dom-like_a/b"/>
</dbReference>
<comment type="caution">
    <text evidence="1">The sequence shown here is derived from an EMBL/GenBank/DDBJ whole genome shotgun (WGS) entry which is preliminary data.</text>
</comment>
<dbReference type="AlphaFoldDB" id="A0A151CGM7"/>
<dbReference type="EMBL" id="LNKT01000023">
    <property type="protein sequence ID" value="KYJ86433.1"/>
    <property type="molecule type" value="Genomic_DNA"/>
</dbReference>
<reference evidence="1 2" key="1">
    <citation type="submission" date="2015-11" db="EMBL/GenBank/DDBJ databases">
        <title>Draft genome of Sulfurovum riftiae 1812E, a member of the Epsilonproteobacteria isolated from the tube of the deep-sea hydrothermal vent tubewom Riftia pachyptila.</title>
        <authorList>
            <person name="Vetriani C."/>
            <person name="Giovannelli D."/>
        </authorList>
    </citation>
    <scope>NUCLEOTIDE SEQUENCE [LARGE SCALE GENOMIC DNA]</scope>
    <source>
        <strain evidence="1 2">1812E</strain>
    </source>
</reference>
<dbReference type="RefSeq" id="WP_067330603.1">
    <property type="nucleotide sequence ID" value="NZ_LNKT01000023.1"/>
</dbReference>
<proteinExistence type="predicted"/>
<name>A0A151CGM7_9BACT</name>
<dbReference type="Pfam" id="PF02566">
    <property type="entry name" value="OsmC"/>
    <property type="match status" value="1"/>
</dbReference>
<dbReference type="InterPro" id="IPR003718">
    <property type="entry name" value="OsmC/Ohr_fam"/>
</dbReference>
<dbReference type="PANTHER" id="PTHR34352">
    <property type="entry name" value="PROTEIN YHFA"/>
    <property type="match status" value="1"/>
</dbReference>
<evidence type="ECO:0000313" key="1">
    <source>
        <dbReference type="EMBL" id="KYJ86433.1"/>
    </source>
</evidence>
<dbReference type="STRING" id="1630136.AS592_06400"/>
<dbReference type="Proteomes" id="UP000075359">
    <property type="component" value="Unassembled WGS sequence"/>
</dbReference>
<keyword evidence="2" id="KW-1185">Reference proteome</keyword>
<dbReference type="Gene3D" id="3.30.300.20">
    <property type="match status" value="1"/>
</dbReference>